<dbReference type="PANTHER" id="PTHR43133">
    <property type="entry name" value="RNA POLYMERASE ECF-TYPE SIGMA FACTO"/>
    <property type="match status" value="1"/>
</dbReference>
<organism evidence="8 9">
    <name type="scientific">Rhodoplanes serenus</name>
    <dbReference type="NCBI Taxonomy" id="200615"/>
    <lineage>
        <taxon>Bacteria</taxon>
        <taxon>Pseudomonadati</taxon>
        <taxon>Pseudomonadota</taxon>
        <taxon>Alphaproteobacteria</taxon>
        <taxon>Hyphomicrobiales</taxon>
        <taxon>Nitrobacteraceae</taxon>
        <taxon>Rhodoplanes</taxon>
    </lineage>
</organism>
<feature type="domain" description="RNA polymerase sigma factor 70 region 4 type 2" evidence="7">
    <location>
        <begin position="155"/>
        <end position="206"/>
    </location>
</feature>
<dbReference type="InterPro" id="IPR036388">
    <property type="entry name" value="WH-like_DNA-bd_sf"/>
</dbReference>
<comment type="similarity">
    <text evidence="1">Belongs to the sigma-70 factor family. ECF subfamily.</text>
</comment>
<keyword evidence="9" id="KW-1185">Reference proteome</keyword>
<evidence type="ECO:0000256" key="4">
    <source>
        <dbReference type="ARBA" id="ARBA00023163"/>
    </source>
</evidence>
<dbReference type="GO" id="GO:0016987">
    <property type="term" value="F:sigma factor activity"/>
    <property type="evidence" value="ECO:0007669"/>
    <property type="project" value="UniProtKB-KW"/>
</dbReference>
<evidence type="ECO:0000256" key="3">
    <source>
        <dbReference type="ARBA" id="ARBA00023082"/>
    </source>
</evidence>
<dbReference type="PANTHER" id="PTHR43133:SF62">
    <property type="entry name" value="RNA POLYMERASE SIGMA FACTOR SIGZ"/>
    <property type="match status" value="1"/>
</dbReference>
<evidence type="ECO:0000256" key="5">
    <source>
        <dbReference type="SAM" id="MobiDB-lite"/>
    </source>
</evidence>
<keyword evidence="3" id="KW-0731">Sigma factor</keyword>
<evidence type="ECO:0000259" key="6">
    <source>
        <dbReference type="Pfam" id="PF04542"/>
    </source>
</evidence>
<keyword evidence="4" id="KW-0804">Transcription</keyword>
<evidence type="ECO:0000313" key="9">
    <source>
        <dbReference type="Proteomes" id="UP000289200"/>
    </source>
</evidence>
<dbReference type="Pfam" id="PF04542">
    <property type="entry name" value="Sigma70_r2"/>
    <property type="match status" value="1"/>
</dbReference>
<dbReference type="AlphaFoldDB" id="A0A3S4DD56"/>
<dbReference type="GO" id="GO:0003677">
    <property type="term" value="F:DNA binding"/>
    <property type="evidence" value="ECO:0007669"/>
    <property type="project" value="InterPro"/>
</dbReference>
<dbReference type="EMBL" id="UWOC01000033">
    <property type="protein sequence ID" value="VCU07322.1"/>
    <property type="molecule type" value="Genomic_DNA"/>
</dbReference>
<dbReference type="SUPFAM" id="SSF88946">
    <property type="entry name" value="Sigma2 domain of RNA polymerase sigma factors"/>
    <property type="match status" value="1"/>
</dbReference>
<dbReference type="Proteomes" id="UP000289200">
    <property type="component" value="Unassembled WGS sequence"/>
</dbReference>
<gene>
    <name evidence="8" type="primary">sigK</name>
    <name evidence="8" type="ORF">RHODGE_RHODGE_00609</name>
</gene>
<comment type="caution">
    <text evidence="8">The sequence shown here is derived from an EMBL/GenBank/DDBJ whole genome shotgun (WGS) entry which is preliminary data.</text>
</comment>
<name>A0A3S4DD56_9BRAD</name>
<feature type="domain" description="RNA polymerase sigma-70 region 2" evidence="6">
    <location>
        <begin position="25"/>
        <end position="90"/>
    </location>
</feature>
<feature type="region of interest" description="Disordered" evidence="5">
    <location>
        <begin position="90"/>
        <end position="154"/>
    </location>
</feature>
<dbReference type="RefSeq" id="WP_129607708.1">
    <property type="nucleotide sequence ID" value="NZ_UWOC01000033.1"/>
</dbReference>
<proteinExistence type="inferred from homology"/>
<dbReference type="InterPro" id="IPR039425">
    <property type="entry name" value="RNA_pol_sigma-70-like"/>
</dbReference>
<dbReference type="SUPFAM" id="SSF88659">
    <property type="entry name" value="Sigma3 and sigma4 domains of RNA polymerase sigma factors"/>
    <property type="match status" value="1"/>
</dbReference>
<evidence type="ECO:0000256" key="1">
    <source>
        <dbReference type="ARBA" id="ARBA00010641"/>
    </source>
</evidence>
<sequence length="213" mass="22627">MLTSAELVWLLAATAKGDVAAFERLYGATRAKLYGIVLRILDRPDRAGEALQDAFLTIWSQAAGFAPGRDDPLVWMVAIARRHALDLARRPVSDRPVPDTAAAPKGDGQPDAAEAIGADGPGGGRDADPDPEPESAPASTGEPPPSRPPVGPALERLLGSLGRLPPDRQRMILLAYFGGLDRDALARAFDRSPEAVRRDVRLALAEIRDGFGP</sequence>
<dbReference type="InterPro" id="IPR013325">
    <property type="entry name" value="RNA_pol_sigma_r2"/>
</dbReference>
<keyword evidence="2" id="KW-0805">Transcription regulation</keyword>
<dbReference type="GO" id="GO:0006352">
    <property type="term" value="P:DNA-templated transcription initiation"/>
    <property type="evidence" value="ECO:0007669"/>
    <property type="project" value="InterPro"/>
</dbReference>
<reference evidence="9" key="1">
    <citation type="submission" date="2018-10" db="EMBL/GenBank/DDBJ databases">
        <authorList>
            <person name="Peiro R."/>
            <person name="Begona"/>
            <person name="Cbmso G."/>
            <person name="Lopez M."/>
            <person name="Gonzalez S."/>
            <person name="Sacristan E."/>
            <person name="Castillo E."/>
        </authorList>
    </citation>
    <scope>NUCLEOTIDE SEQUENCE [LARGE SCALE GENOMIC DNA]</scope>
</reference>
<evidence type="ECO:0000259" key="7">
    <source>
        <dbReference type="Pfam" id="PF08281"/>
    </source>
</evidence>
<dbReference type="Gene3D" id="1.10.1740.10">
    <property type="match status" value="1"/>
</dbReference>
<dbReference type="OrthoDB" id="9784272at2"/>
<dbReference type="InterPro" id="IPR013324">
    <property type="entry name" value="RNA_pol_sigma_r3/r4-like"/>
</dbReference>
<dbReference type="Pfam" id="PF08281">
    <property type="entry name" value="Sigma70_r4_2"/>
    <property type="match status" value="1"/>
</dbReference>
<dbReference type="Gene3D" id="1.10.10.10">
    <property type="entry name" value="Winged helix-like DNA-binding domain superfamily/Winged helix DNA-binding domain"/>
    <property type="match status" value="1"/>
</dbReference>
<protein>
    <submittedName>
        <fullName evidence="8">ECF RNA polymerase sigma factor SigK</fullName>
    </submittedName>
</protein>
<evidence type="ECO:0000313" key="8">
    <source>
        <dbReference type="EMBL" id="VCU07322.1"/>
    </source>
</evidence>
<dbReference type="InterPro" id="IPR013249">
    <property type="entry name" value="RNA_pol_sigma70_r4_t2"/>
</dbReference>
<evidence type="ECO:0000256" key="2">
    <source>
        <dbReference type="ARBA" id="ARBA00023015"/>
    </source>
</evidence>
<dbReference type="InterPro" id="IPR007627">
    <property type="entry name" value="RNA_pol_sigma70_r2"/>
</dbReference>
<accession>A0A3S4DD56</accession>
<feature type="compositionally biased region" description="Pro residues" evidence="5">
    <location>
        <begin position="142"/>
        <end position="151"/>
    </location>
</feature>